<keyword evidence="4 6" id="KW-0238">DNA-binding</keyword>
<gene>
    <name evidence="8" type="primary">afsR_1</name>
    <name evidence="8" type="ORF">BG653_01318</name>
</gene>
<evidence type="ECO:0000313" key="9">
    <source>
        <dbReference type="Proteomes" id="UP000194225"/>
    </source>
</evidence>
<name>A0ABX3Y3M1_STRPT</name>
<dbReference type="Pfam" id="PF13424">
    <property type="entry name" value="TPR_12"/>
    <property type="match status" value="1"/>
</dbReference>
<keyword evidence="9" id="KW-1185">Reference proteome</keyword>
<evidence type="ECO:0000256" key="4">
    <source>
        <dbReference type="ARBA" id="ARBA00023125"/>
    </source>
</evidence>
<dbReference type="InterPro" id="IPR011990">
    <property type="entry name" value="TPR-like_helical_dom_sf"/>
</dbReference>
<keyword evidence="3" id="KW-0805">Transcription regulation</keyword>
<dbReference type="PANTHER" id="PTHR35807">
    <property type="entry name" value="TRANSCRIPTIONAL REGULATOR REDD-RELATED"/>
    <property type="match status" value="1"/>
</dbReference>
<comment type="similarity">
    <text evidence="1">Belongs to the AfsR/DnrI/RedD regulatory family.</text>
</comment>
<dbReference type="Gene3D" id="1.10.10.10">
    <property type="entry name" value="Winged helix-like DNA-binding domain superfamily/Winged helix DNA-binding domain"/>
    <property type="match status" value="1"/>
</dbReference>
<dbReference type="SMART" id="SM00028">
    <property type="entry name" value="TPR"/>
    <property type="match status" value="5"/>
</dbReference>
<accession>A0ABX3Y3M1</accession>
<protein>
    <submittedName>
        <fullName evidence="8">Regulatory protein AfsR</fullName>
    </submittedName>
</protein>
<evidence type="ECO:0000256" key="5">
    <source>
        <dbReference type="ARBA" id="ARBA00023163"/>
    </source>
</evidence>
<comment type="caution">
    <text evidence="8">The sequence shown here is derived from an EMBL/GenBank/DDBJ whole genome shotgun (WGS) entry which is preliminary data.</text>
</comment>
<dbReference type="InterPro" id="IPR036388">
    <property type="entry name" value="WH-like_DNA-bd_sf"/>
</dbReference>
<dbReference type="CDD" id="cd15831">
    <property type="entry name" value="BTAD"/>
    <property type="match status" value="1"/>
</dbReference>
<dbReference type="SUPFAM" id="SSF52540">
    <property type="entry name" value="P-loop containing nucleoside triphosphate hydrolases"/>
    <property type="match status" value="1"/>
</dbReference>
<dbReference type="Pfam" id="PF00486">
    <property type="entry name" value="Trans_reg_C"/>
    <property type="match status" value="1"/>
</dbReference>
<dbReference type="SUPFAM" id="SSF46894">
    <property type="entry name" value="C-terminal effector domain of the bipartite response regulators"/>
    <property type="match status" value="1"/>
</dbReference>
<feature type="DNA-binding region" description="OmpR/PhoB-type" evidence="6">
    <location>
        <begin position="2"/>
        <end position="105"/>
    </location>
</feature>
<dbReference type="SMART" id="SM01043">
    <property type="entry name" value="BTAD"/>
    <property type="match status" value="1"/>
</dbReference>
<dbReference type="PRINTS" id="PR00364">
    <property type="entry name" value="DISEASERSIST"/>
</dbReference>
<dbReference type="InterPro" id="IPR019734">
    <property type="entry name" value="TPR_rpt"/>
</dbReference>
<dbReference type="InterPro" id="IPR001867">
    <property type="entry name" value="OmpR/PhoB-type_DNA-bd"/>
</dbReference>
<dbReference type="InterPro" id="IPR016032">
    <property type="entry name" value="Sig_transdc_resp-reg_C-effctor"/>
</dbReference>
<sequence>MPEDRSIPRAVKYSVLRPLLVITDSGRIVGVHGPRQRTILTMLILAWGRVVSVDSLVDAVWGDEPPATARTQVAICIGALRKSFKQAGVDSDVILTTHPGYRLETAGSELDALQFTSLVAEAAAQVKQGRHEQGRALYRQALDLWKGPALAGVTGRPVEDEATRLDERRYAAYEAWSEVELALGHHQDIISELTTIANSSPLHEQLRYNLMLAQYRAGLRAEATEGFRMWRRNFVEELGLEPSVAIKELHASILQDDPGLTLPVQVKPMVVPAQLPPDVDLFQGRAAELDRLDRLLGEKSPRIGLITGVAGVGKTGLIVHWAHKVAAEFPDGQLYADLAQYDGREPAFVAAALQGRFLRALGVPGDQIPSDTAELASLYRSVLADRKSLLVLDNVRAMHQITPLLPGSGRSCVLAASREQLAADSGTVRVDLGLMTSYESQTLITKIAGEDRATAEKAAVNELCRLCDGLPLALRIAAARLVAKQHWSVQHLVDRLRDEHRRLDELSTGGLEVRASFALSYRGLTEQTARMYRLLGLLDVPDFPAWVGGALLDVSPAEAEDMIERLVDAHLLTPVGSDATGTMRYRFHDLLRLYARERAESDESEDKRRAALHRVFRTYLTLAEQGHIREYGGDFAIIHGSTPRRHLDAPLVARLLRSPLDWFEAERPSLVASILQSCTLRMEELAWDLAMSSVVLFETRNYYDDWRAVSEKALEANRNAGNVRGEAAMCYELASVEMFQQRFDAAMPLFNRAFQLFDSVREVHGRALTLRNMAITDRVQGGLRSAMSRLDEARNTFRVVGDASAEAHTLNQMSQIELEWGNPDAAVRLSLEAVRIATALGETRGAAQALNRLAAAYVKQRRFEAAKQSYDGVLRIVRSKGDTRGEAYALMGLGETLVAWGQYVEAESILADALEIAERVDDLFLLAKVHLALGACSQQLNQLTRASQHLLIARNTFHEIGSVWGELQASADISRLSAETCGGRTLPGR</sequence>
<evidence type="ECO:0000256" key="2">
    <source>
        <dbReference type="ARBA" id="ARBA00023012"/>
    </source>
</evidence>
<dbReference type="Proteomes" id="UP000194225">
    <property type="component" value="Unassembled WGS sequence"/>
</dbReference>
<dbReference type="PROSITE" id="PS51755">
    <property type="entry name" value="OMPR_PHOB"/>
    <property type="match status" value="1"/>
</dbReference>
<proteinExistence type="inferred from homology"/>
<dbReference type="InterPro" id="IPR027417">
    <property type="entry name" value="P-loop_NTPase"/>
</dbReference>
<dbReference type="SUPFAM" id="SSF48452">
    <property type="entry name" value="TPR-like"/>
    <property type="match status" value="3"/>
</dbReference>
<dbReference type="EMBL" id="MIGA01000005">
    <property type="protein sequence ID" value="OSY47219.1"/>
    <property type="molecule type" value="Genomic_DNA"/>
</dbReference>
<dbReference type="SMART" id="SM00862">
    <property type="entry name" value="Trans_reg_C"/>
    <property type="match status" value="1"/>
</dbReference>
<dbReference type="InterPro" id="IPR051677">
    <property type="entry name" value="AfsR-DnrI-RedD_regulator"/>
</dbReference>
<evidence type="ECO:0000259" key="7">
    <source>
        <dbReference type="PROSITE" id="PS51755"/>
    </source>
</evidence>
<organism evidence="8 9">
    <name type="scientific">Streptomyces platensis</name>
    <dbReference type="NCBI Taxonomy" id="58346"/>
    <lineage>
        <taxon>Bacteria</taxon>
        <taxon>Bacillati</taxon>
        <taxon>Actinomycetota</taxon>
        <taxon>Actinomycetes</taxon>
        <taxon>Kitasatosporales</taxon>
        <taxon>Streptomycetaceae</taxon>
        <taxon>Streptomyces</taxon>
    </lineage>
</organism>
<keyword evidence="2" id="KW-0902">Two-component regulatory system</keyword>
<evidence type="ECO:0000256" key="1">
    <source>
        <dbReference type="ARBA" id="ARBA00005820"/>
    </source>
</evidence>
<evidence type="ECO:0000256" key="3">
    <source>
        <dbReference type="ARBA" id="ARBA00023015"/>
    </source>
</evidence>
<dbReference type="Pfam" id="PF03704">
    <property type="entry name" value="BTAD"/>
    <property type="match status" value="1"/>
</dbReference>
<dbReference type="GeneID" id="90925904"/>
<reference evidence="8 9" key="1">
    <citation type="submission" date="2016-09" db="EMBL/GenBank/DDBJ databases">
        <title>Streptomyces platensis DSM40041, a candidate organism with high potential of specific P450 cytochromes.</title>
        <authorList>
            <person name="Grumaz C."/>
            <person name="Vainshtein Y."/>
            <person name="Kirstahler P."/>
            <person name="Sohn K."/>
        </authorList>
    </citation>
    <scope>NUCLEOTIDE SEQUENCE [LARGE SCALE GENOMIC DNA]</scope>
    <source>
        <strain evidence="8 9">DSM 40041</strain>
    </source>
</reference>
<dbReference type="PANTHER" id="PTHR35807:SF1">
    <property type="entry name" value="TRANSCRIPTIONAL REGULATOR REDD"/>
    <property type="match status" value="1"/>
</dbReference>
<feature type="domain" description="OmpR/PhoB-type" evidence="7">
    <location>
        <begin position="2"/>
        <end position="105"/>
    </location>
</feature>
<keyword evidence="5" id="KW-0804">Transcription</keyword>
<dbReference type="InterPro" id="IPR005158">
    <property type="entry name" value="BTAD"/>
</dbReference>
<evidence type="ECO:0000256" key="6">
    <source>
        <dbReference type="PROSITE-ProRule" id="PRU01091"/>
    </source>
</evidence>
<dbReference type="RefSeq" id="WP_280116719.1">
    <property type="nucleotide sequence ID" value="NZ_BAABSS010000002.1"/>
</dbReference>
<dbReference type="Gene3D" id="1.25.40.10">
    <property type="entry name" value="Tetratricopeptide repeat domain"/>
    <property type="match status" value="2"/>
</dbReference>
<evidence type="ECO:0000313" key="8">
    <source>
        <dbReference type="EMBL" id="OSY47219.1"/>
    </source>
</evidence>
<dbReference type="Gene3D" id="3.40.50.300">
    <property type="entry name" value="P-loop containing nucleotide triphosphate hydrolases"/>
    <property type="match status" value="1"/>
</dbReference>